<keyword evidence="1" id="KW-0694">RNA-binding</keyword>
<gene>
    <name evidence="4" type="ORF">Sradi_2953700</name>
</gene>
<reference evidence="4" key="1">
    <citation type="submission" date="2020-06" db="EMBL/GenBank/DDBJ databases">
        <authorList>
            <person name="Li T."/>
            <person name="Hu X."/>
            <person name="Zhang T."/>
            <person name="Song X."/>
            <person name="Zhang H."/>
            <person name="Dai N."/>
            <person name="Sheng W."/>
            <person name="Hou X."/>
            <person name="Wei L."/>
        </authorList>
    </citation>
    <scope>NUCLEOTIDE SEQUENCE</scope>
    <source>
        <strain evidence="4">G02</strain>
        <tissue evidence="4">Leaf</tissue>
    </source>
</reference>
<dbReference type="SUPFAM" id="SSF54928">
    <property type="entry name" value="RNA-binding domain, RBD"/>
    <property type="match status" value="1"/>
</dbReference>
<protein>
    <recommendedName>
        <fullName evidence="3">RRM domain-containing protein</fullName>
    </recommendedName>
</protein>
<evidence type="ECO:0000259" key="3">
    <source>
        <dbReference type="PROSITE" id="PS50102"/>
    </source>
</evidence>
<accession>A0AAW2S0I4</accession>
<feature type="compositionally biased region" description="Basic residues" evidence="2">
    <location>
        <begin position="404"/>
        <end position="421"/>
    </location>
</feature>
<dbReference type="PROSITE" id="PS50102">
    <property type="entry name" value="RRM"/>
    <property type="match status" value="1"/>
</dbReference>
<name>A0AAW2S0I4_SESRA</name>
<comment type="caution">
    <text evidence="4">The sequence shown here is derived from an EMBL/GenBank/DDBJ whole genome shotgun (WGS) entry which is preliminary data.</text>
</comment>
<dbReference type="AlphaFoldDB" id="A0AAW2S0I4"/>
<organism evidence="4">
    <name type="scientific">Sesamum radiatum</name>
    <name type="common">Black benniseed</name>
    <dbReference type="NCBI Taxonomy" id="300843"/>
    <lineage>
        <taxon>Eukaryota</taxon>
        <taxon>Viridiplantae</taxon>
        <taxon>Streptophyta</taxon>
        <taxon>Embryophyta</taxon>
        <taxon>Tracheophyta</taxon>
        <taxon>Spermatophyta</taxon>
        <taxon>Magnoliopsida</taxon>
        <taxon>eudicotyledons</taxon>
        <taxon>Gunneridae</taxon>
        <taxon>Pentapetalae</taxon>
        <taxon>asterids</taxon>
        <taxon>lamiids</taxon>
        <taxon>Lamiales</taxon>
        <taxon>Pedaliaceae</taxon>
        <taxon>Sesamum</taxon>
    </lineage>
</organism>
<evidence type="ECO:0000256" key="2">
    <source>
        <dbReference type="SAM" id="MobiDB-lite"/>
    </source>
</evidence>
<dbReference type="InterPro" id="IPR035979">
    <property type="entry name" value="RBD_domain_sf"/>
</dbReference>
<evidence type="ECO:0000256" key="1">
    <source>
        <dbReference type="PROSITE-ProRule" id="PRU00176"/>
    </source>
</evidence>
<reference evidence="4" key="2">
    <citation type="journal article" date="2024" name="Plant">
        <title>Genomic evolution and insights into agronomic trait innovations of Sesamum species.</title>
        <authorList>
            <person name="Miao H."/>
            <person name="Wang L."/>
            <person name="Qu L."/>
            <person name="Liu H."/>
            <person name="Sun Y."/>
            <person name="Le M."/>
            <person name="Wang Q."/>
            <person name="Wei S."/>
            <person name="Zheng Y."/>
            <person name="Lin W."/>
            <person name="Duan Y."/>
            <person name="Cao H."/>
            <person name="Xiong S."/>
            <person name="Wang X."/>
            <person name="Wei L."/>
            <person name="Li C."/>
            <person name="Ma Q."/>
            <person name="Ju M."/>
            <person name="Zhao R."/>
            <person name="Li G."/>
            <person name="Mu C."/>
            <person name="Tian Q."/>
            <person name="Mei H."/>
            <person name="Zhang T."/>
            <person name="Gao T."/>
            <person name="Zhang H."/>
        </authorList>
    </citation>
    <scope>NUCLEOTIDE SEQUENCE</scope>
    <source>
        <strain evidence="4">G02</strain>
    </source>
</reference>
<evidence type="ECO:0000313" key="4">
    <source>
        <dbReference type="EMBL" id="KAL0385594.1"/>
    </source>
</evidence>
<proteinExistence type="predicted"/>
<dbReference type="InterPro" id="IPR000504">
    <property type="entry name" value="RRM_dom"/>
</dbReference>
<dbReference type="CDD" id="cd00590">
    <property type="entry name" value="RRM_SF"/>
    <property type="match status" value="1"/>
</dbReference>
<sequence>MLSLGKFPTQVQYSTLLHNPISQYFQFLSKPNFSVSTRLYCGAVLGKSRNGLRCNATKTKKNGDFSLTEMEGPDEFEDDFDDEFLDVEDDGEFEGDEDDDDDVVVPLQNMKRWLENRPRGFGEGKVYDTSIEDKLMEEIEQSRKAQLANLNKLKNSPVNPSTKKETREQDKVYTPLIFEINLMKLTVLSLLHDSWGDWVVVKALPWTEPLCRRRHPTVSTEIPDGFRVRLLNLPKKKNIHRDLKLAFKEVPGILNIVPVVSGNEKTRDPVCKGLAFIDFKYQDEAQRFVQNFTGKSISFGKVQKQIKCEMMSLKLPNPAYDQSVDDSTGTHEQVILNFDENLNASLEADVSPFDSWEESISGELDTADEGHEEINATSTPLGYNLGEKQGEIQDSAINSSPSKQGRKLRTNAKKGTPKRNKDKILKLNIPGSANRLKIREKEMLTGVFSKYGGNVNSTAKEQSR</sequence>
<dbReference type="EMBL" id="JACGWJ010000012">
    <property type="protein sequence ID" value="KAL0385594.1"/>
    <property type="molecule type" value="Genomic_DNA"/>
</dbReference>
<dbReference type="GO" id="GO:0003723">
    <property type="term" value="F:RNA binding"/>
    <property type="evidence" value="ECO:0007669"/>
    <property type="project" value="UniProtKB-UniRule"/>
</dbReference>
<dbReference type="PANTHER" id="PTHR37200">
    <property type="entry name" value="RNA-BINDING (RRM/RBD/RNP MOTIFS) FAMILY PROTEIN"/>
    <property type="match status" value="1"/>
</dbReference>
<feature type="region of interest" description="Disordered" evidence="2">
    <location>
        <begin position="395"/>
        <end position="421"/>
    </location>
</feature>
<feature type="domain" description="RRM" evidence="3">
    <location>
        <begin position="226"/>
        <end position="313"/>
    </location>
</feature>
<dbReference type="PANTHER" id="PTHR37200:SF1">
    <property type="entry name" value="RNA-BINDING (RRM_RBD_RNP MOTIFS) FAMILY PROTEIN"/>
    <property type="match status" value="1"/>
</dbReference>